<evidence type="ECO:0000313" key="3">
    <source>
        <dbReference type="Proteomes" id="UP000037460"/>
    </source>
</evidence>
<dbReference type="EMBL" id="JWZX01000225">
    <property type="protein sequence ID" value="KOO53440.1"/>
    <property type="molecule type" value="Genomic_DNA"/>
</dbReference>
<feature type="non-terminal residue" evidence="2">
    <location>
        <position position="208"/>
    </location>
</feature>
<organism evidence="2 3">
    <name type="scientific">Chrysochromulina tobinii</name>
    <dbReference type="NCBI Taxonomy" id="1460289"/>
    <lineage>
        <taxon>Eukaryota</taxon>
        <taxon>Haptista</taxon>
        <taxon>Haptophyta</taxon>
        <taxon>Prymnesiophyceae</taxon>
        <taxon>Prymnesiales</taxon>
        <taxon>Chrysochromulinaceae</taxon>
        <taxon>Chrysochromulina</taxon>
    </lineage>
</organism>
<accession>A0A0M0LQX9</accession>
<reference evidence="3" key="1">
    <citation type="journal article" date="2015" name="PLoS Genet.">
        <title>Genome Sequence and Transcriptome Analyses of Chrysochromulina tobin: Metabolic Tools for Enhanced Algal Fitness in the Prominent Order Prymnesiales (Haptophyceae).</title>
        <authorList>
            <person name="Hovde B.T."/>
            <person name="Deodato C.R."/>
            <person name="Hunsperger H.M."/>
            <person name="Ryken S.A."/>
            <person name="Yost W."/>
            <person name="Jha R.K."/>
            <person name="Patterson J."/>
            <person name="Monnat R.J. Jr."/>
            <person name="Barlow S.B."/>
            <person name="Starkenburg S.R."/>
            <person name="Cattolico R.A."/>
        </authorList>
    </citation>
    <scope>NUCLEOTIDE SEQUENCE</scope>
    <source>
        <strain evidence="3">CCMP291</strain>
    </source>
</reference>
<evidence type="ECO:0000256" key="1">
    <source>
        <dbReference type="SAM" id="MobiDB-lite"/>
    </source>
</evidence>
<keyword evidence="3" id="KW-1185">Reference proteome</keyword>
<dbReference type="AlphaFoldDB" id="A0A0M0LQX9"/>
<protein>
    <submittedName>
        <fullName evidence="2">Uncharacterized protein</fullName>
    </submittedName>
</protein>
<gene>
    <name evidence="2" type="ORF">Ctob_016639</name>
</gene>
<feature type="region of interest" description="Disordered" evidence="1">
    <location>
        <begin position="180"/>
        <end position="208"/>
    </location>
</feature>
<proteinExistence type="predicted"/>
<dbReference type="Proteomes" id="UP000037460">
    <property type="component" value="Unassembled WGS sequence"/>
</dbReference>
<comment type="caution">
    <text evidence="2">The sequence shown here is derived from an EMBL/GenBank/DDBJ whole genome shotgun (WGS) entry which is preliminary data.</text>
</comment>
<evidence type="ECO:0000313" key="2">
    <source>
        <dbReference type="EMBL" id="KOO53440.1"/>
    </source>
</evidence>
<sequence length="208" mass="22194">MAARWVAPSTNPKRLRGAYAADTVVASAVVASSDAVASEIGMAMVPSSVSSAAHADMQEEERSAAEAAKGQARVLAEREEAWSAKLCEAQHEARAVSERHETELDKQAAALRALEQQLAAAEERAVADKAALALSREQAVVEREPREQLEATLRAKSQALEEATDTIAELRHQLAAATETNAELRHQPEAATDTNAELRHQLAADGEA</sequence>
<name>A0A0M0LQX9_9EUKA</name>